<accession>A0A560H712</accession>
<proteinExistence type="predicted"/>
<comment type="caution">
    <text evidence="1">The sequence shown here is derived from an EMBL/GenBank/DDBJ whole genome shotgun (WGS) entry which is preliminary data.</text>
</comment>
<reference evidence="1 2" key="1">
    <citation type="submission" date="2019-06" db="EMBL/GenBank/DDBJ databases">
        <title>Genomic Encyclopedia of Type Strains, Phase IV (KMG-V): Genome sequencing to study the core and pangenomes of soil and plant-associated prokaryotes.</title>
        <authorList>
            <person name="Whitman W."/>
        </authorList>
    </citation>
    <scope>NUCLEOTIDE SEQUENCE [LARGE SCALE GENOMIC DNA]</scope>
    <source>
        <strain evidence="1 2">BR 11622</strain>
    </source>
</reference>
<protein>
    <submittedName>
        <fullName evidence="1">Uncharacterized protein</fullName>
    </submittedName>
</protein>
<keyword evidence="2" id="KW-1185">Reference proteome</keyword>
<evidence type="ECO:0000313" key="2">
    <source>
        <dbReference type="Proteomes" id="UP000315751"/>
    </source>
</evidence>
<organism evidence="1 2">
    <name type="scientific">Nitrospirillum amazonense</name>
    <dbReference type="NCBI Taxonomy" id="28077"/>
    <lineage>
        <taxon>Bacteria</taxon>
        <taxon>Pseudomonadati</taxon>
        <taxon>Pseudomonadota</taxon>
        <taxon>Alphaproteobacteria</taxon>
        <taxon>Rhodospirillales</taxon>
        <taxon>Azospirillaceae</taxon>
        <taxon>Nitrospirillum</taxon>
    </lineage>
</organism>
<name>A0A560H712_9PROT</name>
<dbReference type="AlphaFoldDB" id="A0A560H712"/>
<dbReference type="RefSeq" id="WP_145733108.1">
    <property type="nucleotide sequence ID" value="NZ_VITR01000007.1"/>
</dbReference>
<sequence>MKSEKLTREYVPQTLKRLTLRLDADTKAKWERLRGTLGTKRGRPMAGTKAFKEVVNHLDTQIHGSMTHVG</sequence>
<evidence type="ECO:0000313" key="1">
    <source>
        <dbReference type="EMBL" id="TWB41941.1"/>
    </source>
</evidence>
<gene>
    <name evidence="1" type="ORF">FBZ90_107320</name>
</gene>
<dbReference type="EMBL" id="VITR01000007">
    <property type="protein sequence ID" value="TWB41941.1"/>
    <property type="molecule type" value="Genomic_DNA"/>
</dbReference>
<dbReference type="Proteomes" id="UP000315751">
    <property type="component" value="Unassembled WGS sequence"/>
</dbReference>